<name>A0A4W5PVH6_9TELE</name>
<reference evidence="3" key="1">
    <citation type="submission" date="2018-06" db="EMBL/GenBank/DDBJ databases">
        <title>Genome assembly of Danube salmon.</title>
        <authorList>
            <person name="Macqueen D.J."/>
            <person name="Gundappa M.K."/>
        </authorList>
    </citation>
    <scope>NUCLEOTIDE SEQUENCE [LARGE SCALE GENOMIC DNA]</scope>
</reference>
<dbReference type="GO" id="GO:0005886">
    <property type="term" value="C:plasma membrane"/>
    <property type="evidence" value="ECO:0007669"/>
    <property type="project" value="TreeGrafter"/>
</dbReference>
<evidence type="ECO:0000313" key="2">
    <source>
        <dbReference type="Ensembl" id="ENSHHUP00000065630.1"/>
    </source>
</evidence>
<dbReference type="PANTHER" id="PTHR45620">
    <property type="entry name" value="PDF RECEPTOR-LIKE PROTEIN-RELATED"/>
    <property type="match status" value="1"/>
</dbReference>
<dbReference type="AlphaFoldDB" id="A0A4W5PVH6"/>
<dbReference type="GO" id="GO:0004967">
    <property type="term" value="F:glucagon receptor activity"/>
    <property type="evidence" value="ECO:0007669"/>
    <property type="project" value="TreeGrafter"/>
</dbReference>
<sequence>MYACWPDGLPNTTVSVSCPWYLPWHHKVQHGSVYRECDADGQWVPQKNTSECDANDPAQVKMMCLL</sequence>
<dbReference type="GO" id="GO:0007189">
    <property type="term" value="P:adenylate cyclase-activating G protein-coupled receptor signaling pathway"/>
    <property type="evidence" value="ECO:0007669"/>
    <property type="project" value="TreeGrafter"/>
</dbReference>
<dbReference type="Ensembl" id="ENSHHUT00000067854.1">
    <property type="protein sequence ID" value="ENSHHUP00000065630.1"/>
    <property type="gene ID" value="ENSHHUG00000038758.1"/>
</dbReference>
<protein>
    <recommendedName>
        <fullName evidence="1">G-protein coupled receptors family 2 profile 1 domain-containing protein</fullName>
    </recommendedName>
</protein>
<proteinExistence type="predicted"/>
<dbReference type="PROSITE" id="PS50227">
    <property type="entry name" value="G_PROTEIN_RECEP_F2_3"/>
    <property type="match status" value="1"/>
</dbReference>
<dbReference type="InterPro" id="IPR036445">
    <property type="entry name" value="GPCR_2_extracell_dom_sf"/>
</dbReference>
<dbReference type="GeneTree" id="ENSGT00940000165036"/>
<dbReference type="GO" id="GO:0017046">
    <property type="term" value="F:peptide hormone binding"/>
    <property type="evidence" value="ECO:0007669"/>
    <property type="project" value="TreeGrafter"/>
</dbReference>
<dbReference type="SMART" id="SM00008">
    <property type="entry name" value="HormR"/>
    <property type="match status" value="1"/>
</dbReference>
<keyword evidence="3" id="KW-1185">Reference proteome</keyword>
<dbReference type="InterPro" id="IPR050332">
    <property type="entry name" value="GPCR_2"/>
</dbReference>
<dbReference type="PANTHER" id="PTHR45620:SF29">
    <property type="entry name" value="GLUCAGON RECEPTOR"/>
    <property type="match status" value="1"/>
</dbReference>
<evidence type="ECO:0000313" key="3">
    <source>
        <dbReference type="Proteomes" id="UP000314982"/>
    </source>
</evidence>
<organism evidence="2 3">
    <name type="scientific">Hucho hucho</name>
    <name type="common">huchen</name>
    <dbReference type="NCBI Taxonomy" id="62062"/>
    <lineage>
        <taxon>Eukaryota</taxon>
        <taxon>Metazoa</taxon>
        <taxon>Chordata</taxon>
        <taxon>Craniata</taxon>
        <taxon>Vertebrata</taxon>
        <taxon>Euteleostomi</taxon>
        <taxon>Actinopterygii</taxon>
        <taxon>Neopterygii</taxon>
        <taxon>Teleostei</taxon>
        <taxon>Protacanthopterygii</taxon>
        <taxon>Salmoniformes</taxon>
        <taxon>Salmonidae</taxon>
        <taxon>Salmoninae</taxon>
        <taxon>Hucho</taxon>
    </lineage>
</organism>
<accession>A0A4W5PVH6</accession>
<dbReference type="SUPFAM" id="SSF111418">
    <property type="entry name" value="Hormone receptor domain"/>
    <property type="match status" value="1"/>
</dbReference>
<reference evidence="2" key="3">
    <citation type="submission" date="2025-09" db="UniProtKB">
        <authorList>
            <consortium name="Ensembl"/>
        </authorList>
    </citation>
    <scope>IDENTIFICATION</scope>
</reference>
<reference evidence="2" key="2">
    <citation type="submission" date="2025-08" db="UniProtKB">
        <authorList>
            <consortium name="Ensembl"/>
        </authorList>
    </citation>
    <scope>IDENTIFICATION</scope>
</reference>
<dbReference type="Gene3D" id="4.10.1240.10">
    <property type="entry name" value="GPCR, family 2, extracellular hormone receptor domain"/>
    <property type="match status" value="1"/>
</dbReference>
<feature type="domain" description="G-protein coupled receptors family 2 profile 1" evidence="1">
    <location>
        <begin position="1"/>
        <end position="56"/>
    </location>
</feature>
<dbReference type="InterPro" id="IPR001879">
    <property type="entry name" value="GPCR_2_extracellular_dom"/>
</dbReference>
<dbReference type="Proteomes" id="UP000314982">
    <property type="component" value="Unassembled WGS sequence"/>
</dbReference>
<dbReference type="Pfam" id="PF02793">
    <property type="entry name" value="HRM"/>
    <property type="match status" value="1"/>
</dbReference>
<evidence type="ECO:0000259" key="1">
    <source>
        <dbReference type="PROSITE" id="PS50227"/>
    </source>
</evidence>
<dbReference type="STRING" id="62062.ENSHHUP00000065630"/>